<accession>A0A2P5CL40</accession>
<dbReference type="Proteomes" id="UP000237105">
    <property type="component" value="Unassembled WGS sequence"/>
</dbReference>
<name>A0A2P5CL40_PARAD</name>
<keyword evidence="2" id="KW-1185">Reference proteome</keyword>
<evidence type="ECO:0000313" key="2">
    <source>
        <dbReference type="Proteomes" id="UP000237105"/>
    </source>
</evidence>
<dbReference type="EMBL" id="JXTB01000119">
    <property type="protein sequence ID" value="PON61767.1"/>
    <property type="molecule type" value="Genomic_DNA"/>
</dbReference>
<protein>
    <submittedName>
        <fullName evidence="1">Uncharacterized protein</fullName>
    </submittedName>
</protein>
<sequence length="71" mass="8128">MSQGRESCSLSKAMHLIDSIQSDATMVNSKANIRIFHKREIHVYKDLNILKSFRASSSKGFYSTLFRSYPV</sequence>
<evidence type="ECO:0000313" key="1">
    <source>
        <dbReference type="EMBL" id="PON61767.1"/>
    </source>
</evidence>
<organism evidence="1 2">
    <name type="scientific">Parasponia andersonii</name>
    <name type="common">Sponia andersonii</name>
    <dbReference type="NCBI Taxonomy" id="3476"/>
    <lineage>
        <taxon>Eukaryota</taxon>
        <taxon>Viridiplantae</taxon>
        <taxon>Streptophyta</taxon>
        <taxon>Embryophyta</taxon>
        <taxon>Tracheophyta</taxon>
        <taxon>Spermatophyta</taxon>
        <taxon>Magnoliopsida</taxon>
        <taxon>eudicotyledons</taxon>
        <taxon>Gunneridae</taxon>
        <taxon>Pentapetalae</taxon>
        <taxon>rosids</taxon>
        <taxon>fabids</taxon>
        <taxon>Rosales</taxon>
        <taxon>Cannabaceae</taxon>
        <taxon>Parasponia</taxon>
    </lineage>
</organism>
<gene>
    <name evidence="1" type="ORF">PanWU01x14_144260</name>
</gene>
<dbReference type="OrthoDB" id="10537917at2759"/>
<reference evidence="2" key="1">
    <citation type="submission" date="2016-06" db="EMBL/GenBank/DDBJ databases">
        <title>Parallel loss of symbiosis genes in relatives of nitrogen-fixing non-legume Parasponia.</title>
        <authorList>
            <person name="Van Velzen R."/>
            <person name="Holmer R."/>
            <person name="Bu F."/>
            <person name="Rutten L."/>
            <person name="Van Zeijl A."/>
            <person name="Liu W."/>
            <person name="Santuari L."/>
            <person name="Cao Q."/>
            <person name="Sharma T."/>
            <person name="Shen D."/>
            <person name="Roswanjaya Y."/>
            <person name="Wardhani T."/>
            <person name="Kalhor M.S."/>
            <person name="Jansen J."/>
            <person name="Van den Hoogen J."/>
            <person name="Gungor B."/>
            <person name="Hartog M."/>
            <person name="Hontelez J."/>
            <person name="Verver J."/>
            <person name="Yang W.-C."/>
            <person name="Schijlen E."/>
            <person name="Repin R."/>
            <person name="Schilthuizen M."/>
            <person name="Schranz E."/>
            <person name="Heidstra R."/>
            <person name="Miyata K."/>
            <person name="Fedorova E."/>
            <person name="Kohlen W."/>
            <person name="Bisseling T."/>
            <person name="Smit S."/>
            <person name="Geurts R."/>
        </authorList>
    </citation>
    <scope>NUCLEOTIDE SEQUENCE [LARGE SCALE GENOMIC DNA]</scope>
    <source>
        <strain evidence="2">cv. WU1-14</strain>
    </source>
</reference>
<comment type="caution">
    <text evidence="1">The sequence shown here is derived from an EMBL/GenBank/DDBJ whole genome shotgun (WGS) entry which is preliminary data.</text>
</comment>
<proteinExistence type="predicted"/>
<dbReference type="AlphaFoldDB" id="A0A2P5CL40"/>